<dbReference type="PRINTS" id="PR01011">
    <property type="entry name" value="GLUTPROXDASE"/>
</dbReference>
<dbReference type="PANTHER" id="PTHR11592">
    <property type="entry name" value="GLUTATHIONE PEROXIDASE"/>
    <property type="match status" value="1"/>
</dbReference>
<dbReference type="InterPro" id="IPR036249">
    <property type="entry name" value="Thioredoxin-like_sf"/>
</dbReference>
<sequence>MEEEEEFYKLKALDWQKNEIDFSYFRGTPLLIANVASTCGLAQDNYKSFGDLMVMYYRKGLRVLLFPCGQYLNQELSDINNIYNFISKYSDQFLLFDKVDVFGRNIHPVFAHLVKYSTGFCGSFIKWNFTKFLLNEDGKIIKRYGPNELIHTGDKYVTKLFRNAEEDNTMYESEFKYKEDPYEISESDDEE</sequence>
<evidence type="ECO:0000256" key="2">
    <source>
        <dbReference type="ARBA" id="ARBA00022559"/>
    </source>
</evidence>
<keyword evidence="3 4" id="KW-0560">Oxidoreductase</keyword>
<evidence type="ECO:0000256" key="1">
    <source>
        <dbReference type="ARBA" id="ARBA00006926"/>
    </source>
</evidence>
<comment type="similarity">
    <text evidence="1 4">Belongs to the glutathione peroxidase family.</text>
</comment>
<proteinExistence type="evidence at transcript level"/>
<dbReference type="PROSITE" id="PS51355">
    <property type="entry name" value="GLUTATHIONE_PEROXID_3"/>
    <property type="match status" value="1"/>
</dbReference>
<dbReference type="Pfam" id="PF00255">
    <property type="entry name" value="GSHPx"/>
    <property type="match status" value="1"/>
</dbReference>
<dbReference type="PANTHER" id="PTHR11592:SF78">
    <property type="entry name" value="GLUTATHIONE PEROXIDASE"/>
    <property type="match status" value="1"/>
</dbReference>
<organism evidence="5">
    <name type="scientific">Nosema pernyi</name>
    <dbReference type="NCBI Taxonomy" id="1112939"/>
    <lineage>
        <taxon>Eukaryota</taxon>
        <taxon>Fungi</taxon>
        <taxon>Fungi incertae sedis</taxon>
        <taxon>Microsporidia</taxon>
        <taxon>Nosematidae</taxon>
        <taxon>Nosema</taxon>
    </lineage>
</organism>
<protein>
    <recommendedName>
        <fullName evidence="4">Glutathione peroxidase</fullName>
    </recommendedName>
</protein>
<dbReference type="AlphaFoldDB" id="A0A0N7ADT0"/>
<dbReference type="GO" id="GO:0006979">
    <property type="term" value="P:response to oxidative stress"/>
    <property type="evidence" value="ECO:0007669"/>
    <property type="project" value="InterPro"/>
</dbReference>
<keyword evidence="2 4" id="KW-0575">Peroxidase</keyword>
<dbReference type="SUPFAM" id="SSF52833">
    <property type="entry name" value="Thioredoxin-like"/>
    <property type="match status" value="1"/>
</dbReference>
<dbReference type="GO" id="GO:0004601">
    <property type="term" value="F:peroxidase activity"/>
    <property type="evidence" value="ECO:0007669"/>
    <property type="project" value="UniProtKB-KW"/>
</dbReference>
<evidence type="ECO:0000256" key="4">
    <source>
        <dbReference type="RuleBase" id="RU000499"/>
    </source>
</evidence>
<evidence type="ECO:0000313" key="5">
    <source>
        <dbReference type="EMBL" id="AJA32481.1"/>
    </source>
</evidence>
<accession>A0A0N7ADT0</accession>
<name>A0A0N7ADT0_9MICR</name>
<dbReference type="EMBL" id="KJ210753">
    <property type="protein sequence ID" value="AJA32481.1"/>
    <property type="molecule type" value="mRNA"/>
</dbReference>
<dbReference type="InterPro" id="IPR000889">
    <property type="entry name" value="Glutathione_peroxidase"/>
</dbReference>
<evidence type="ECO:0000256" key="3">
    <source>
        <dbReference type="ARBA" id="ARBA00023002"/>
    </source>
</evidence>
<reference evidence="5" key="1">
    <citation type="journal article" date="2015" name="Parasitol. Res.">
        <title>Morphological and molecular characterization of Nosema pernyi, a microsporidian parasite in Antheraea pernyi.</title>
        <authorList>
            <person name="Wang Y."/>
            <person name="Liu W."/>
            <person name="Jiang Y."/>
            <person name="Huang L."/>
            <person name="Irfan M."/>
            <person name="Shi S."/>
            <person name="Yang R."/>
            <person name="Qin L."/>
        </authorList>
    </citation>
    <scope>NUCLEOTIDE SEQUENCE</scope>
</reference>
<dbReference type="Gene3D" id="3.40.30.10">
    <property type="entry name" value="Glutaredoxin"/>
    <property type="match status" value="1"/>
</dbReference>